<dbReference type="InterPro" id="IPR029062">
    <property type="entry name" value="Class_I_gatase-like"/>
</dbReference>
<dbReference type="PROSITE" id="PS51274">
    <property type="entry name" value="GATASE_COBBQ"/>
    <property type="match status" value="1"/>
</dbReference>
<evidence type="ECO:0000313" key="7">
    <source>
        <dbReference type="EMBL" id="TDT15493.1"/>
    </source>
</evidence>
<dbReference type="GO" id="GO:0015420">
    <property type="term" value="F:ABC-type vitamin B12 transporter activity"/>
    <property type="evidence" value="ECO:0007669"/>
    <property type="project" value="UniProtKB-UniRule"/>
</dbReference>
<organism evidence="7 8">
    <name type="scientific">Ilumatobacter fluminis</name>
    <dbReference type="NCBI Taxonomy" id="467091"/>
    <lineage>
        <taxon>Bacteria</taxon>
        <taxon>Bacillati</taxon>
        <taxon>Actinomycetota</taxon>
        <taxon>Acidimicrobiia</taxon>
        <taxon>Acidimicrobiales</taxon>
        <taxon>Ilumatobacteraceae</taxon>
        <taxon>Ilumatobacter</taxon>
    </lineage>
</organism>
<keyword evidence="2 4" id="KW-0169">Cobalamin biosynthesis</keyword>
<feature type="domain" description="CobQ/CobB/MinD/ParA nucleotide binding" evidence="5">
    <location>
        <begin position="6"/>
        <end position="219"/>
    </location>
</feature>
<dbReference type="Proteomes" id="UP000294558">
    <property type="component" value="Unassembled WGS sequence"/>
</dbReference>
<dbReference type="OrthoDB" id="9808302at2"/>
<evidence type="ECO:0000256" key="1">
    <source>
        <dbReference type="ARBA" id="ARBA00004953"/>
    </source>
</evidence>
<dbReference type="Pfam" id="PF01656">
    <property type="entry name" value="CbiA"/>
    <property type="match status" value="1"/>
</dbReference>
<dbReference type="Gene3D" id="3.40.50.300">
    <property type="entry name" value="P-loop containing nucleotide triphosphate hydrolases"/>
    <property type="match status" value="1"/>
</dbReference>
<dbReference type="HAMAP" id="MF_00028">
    <property type="entry name" value="CobQ"/>
    <property type="match status" value="1"/>
</dbReference>
<comment type="function">
    <text evidence="4">Catalyzes amidations at positions B, D, E, and G on adenosylcobyrinic A,C-diamide. NH(2) groups are provided by glutamine, and one molecule of ATP is hydrogenolyzed for each amidation.</text>
</comment>
<evidence type="ECO:0000256" key="2">
    <source>
        <dbReference type="ARBA" id="ARBA00022573"/>
    </source>
</evidence>
<dbReference type="GO" id="GO:0009236">
    <property type="term" value="P:cobalamin biosynthetic process"/>
    <property type="evidence" value="ECO:0007669"/>
    <property type="project" value="UniProtKB-UniRule"/>
</dbReference>
<accession>A0A4R7HZA9</accession>
<evidence type="ECO:0000313" key="8">
    <source>
        <dbReference type="Proteomes" id="UP000294558"/>
    </source>
</evidence>
<evidence type="ECO:0000256" key="3">
    <source>
        <dbReference type="ARBA" id="ARBA00022962"/>
    </source>
</evidence>
<comment type="pathway">
    <text evidence="1 4">Cofactor biosynthesis; adenosylcobalamin biosynthesis.</text>
</comment>
<feature type="active site" description="Nucleophile" evidence="4">
    <location>
        <position position="323"/>
    </location>
</feature>
<evidence type="ECO:0000259" key="5">
    <source>
        <dbReference type="Pfam" id="PF01656"/>
    </source>
</evidence>
<dbReference type="PANTHER" id="PTHR21343">
    <property type="entry name" value="DETHIOBIOTIN SYNTHETASE"/>
    <property type="match status" value="1"/>
</dbReference>
<comment type="caution">
    <text evidence="7">The sequence shown here is derived from an EMBL/GenBank/DDBJ whole genome shotgun (WGS) entry which is preliminary data.</text>
</comment>
<evidence type="ECO:0000259" key="6">
    <source>
        <dbReference type="Pfam" id="PF07685"/>
    </source>
</evidence>
<dbReference type="NCBIfam" id="NF001989">
    <property type="entry name" value="PRK00784.1"/>
    <property type="match status" value="1"/>
</dbReference>
<dbReference type="InterPro" id="IPR027417">
    <property type="entry name" value="P-loop_NTPase"/>
</dbReference>
<dbReference type="SUPFAM" id="SSF52540">
    <property type="entry name" value="P-loop containing nucleoside triphosphate hydrolases"/>
    <property type="match status" value="1"/>
</dbReference>
<dbReference type="SUPFAM" id="SSF52317">
    <property type="entry name" value="Class I glutamine amidotransferase-like"/>
    <property type="match status" value="1"/>
</dbReference>
<dbReference type="Pfam" id="PF07685">
    <property type="entry name" value="GATase_3"/>
    <property type="match status" value="1"/>
</dbReference>
<sequence>MTTPLIVLGCTSSAGKSLLTAALCRWSARRGIDVVPFKAQNMSNNARVVTGGEIGVAQWLQARAAGVEPTVSMNPVLVKPEADTRSQVVVRGRRDPAISALAWDDRHDLMWEAMRESFDELRHRHDLIVIEGAGSPAEINLRDQVNNRMVVHADAAALLVSDIDRGGSFAHLFGTWSLVPEATRTRLHGFVLNRFRGDPALLEPGPTTLTDLTGMAHAGTVPMLRHELPDEEGATLRSLGPVDGDRVAIVRFPYGSNLDEFRLLPLAARTIWTDDPAELERADWIVLPGSKHVAADLDWMRRRGLDSAVAAAARSGRRVVGVCGGAMMLGRRIHDPDGVESDRSTIDGIGLLPYDTHMAGDKLVTPTTVTVDGLDVDGYEIRHGRLVGVDGAPIGTLVEQGGITATTVHGVFEDERLLERWFARRVVDPLPDTFDLLADAVDEHLDTDLLERLIGC</sequence>
<protein>
    <recommendedName>
        <fullName evidence="4">Cobyric acid synthase</fullName>
    </recommendedName>
</protein>
<dbReference type="InterPro" id="IPR033949">
    <property type="entry name" value="CobQ_GATase1"/>
</dbReference>
<proteinExistence type="inferred from homology"/>
<feature type="domain" description="CobB/CobQ-like glutamine amidotransferase" evidence="6">
    <location>
        <begin position="246"/>
        <end position="411"/>
    </location>
</feature>
<reference evidence="7 8" key="1">
    <citation type="submission" date="2019-03" db="EMBL/GenBank/DDBJ databases">
        <title>Sequencing the genomes of 1000 actinobacteria strains.</title>
        <authorList>
            <person name="Klenk H.-P."/>
        </authorList>
    </citation>
    <scope>NUCLEOTIDE SEQUENCE [LARGE SCALE GENOMIC DNA]</scope>
    <source>
        <strain evidence="7 8">DSM 18936</strain>
    </source>
</reference>
<dbReference type="EMBL" id="SOAU01000001">
    <property type="protein sequence ID" value="TDT15493.1"/>
    <property type="molecule type" value="Genomic_DNA"/>
</dbReference>
<dbReference type="GO" id="GO:0003824">
    <property type="term" value="F:catalytic activity"/>
    <property type="evidence" value="ECO:0007669"/>
    <property type="project" value="InterPro"/>
</dbReference>
<dbReference type="UniPathway" id="UPA00148"/>
<keyword evidence="3 4" id="KW-0315">Glutamine amidotransferase</keyword>
<dbReference type="RefSeq" id="WP_133867936.1">
    <property type="nucleotide sequence ID" value="NZ_SOAU01000001.1"/>
</dbReference>
<dbReference type="NCBIfam" id="TIGR00313">
    <property type="entry name" value="cobQ"/>
    <property type="match status" value="1"/>
</dbReference>
<gene>
    <name evidence="4" type="primary">cobQ</name>
    <name evidence="7" type="ORF">BDK89_1064</name>
</gene>
<dbReference type="InterPro" id="IPR002586">
    <property type="entry name" value="CobQ/CobB/MinD/ParA_Nub-bd_dom"/>
</dbReference>
<name>A0A4R7HZA9_9ACTN</name>
<dbReference type="AlphaFoldDB" id="A0A4R7HZA9"/>
<feature type="active site" evidence="4">
    <location>
        <position position="409"/>
    </location>
</feature>
<keyword evidence="8" id="KW-1185">Reference proteome</keyword>
<dbReference type="CDD" id="cd01750">
    <property type="entry name" value="GATase1_CobQ"/>
    <property type="match status" value="1"/>
</dbReference>
<evidence type="ECO:0000256" key="4">
    <source>
        <dbReference type="HAMAP-Rule" id="MF_00028"/>
    </source>
</evidence>
<dbReference type="InterPro" id="IPR004459">
    <property type="entry name" value="CobQ_synth"/>
</dbReference>
<dbReference type="Gene3D" id="3.40.50.880">
    <property type="match status" value="1"/>
</dbReference>
<comment type="similarity">
    <text evidence="4">Belongs to the CobB/CobQ family. CobQ subfamily.</text>
</comment>
<dbReference type="InterPro" id="IPR011698">
    <property type="entry name" value="GATase_3"/>
</dbReference>
<dbReference type="PANTHER" id="PTHR21343:SF1">
    <property type="entry name" value="COBYRIC ACID SYNTHASE"/>
    <property type="match status" value="1"/>
</dbReference>